<dbReference type="AlphaFoldDB" id="A0A2A2ZB21"/>
<dbReference type="EMBL" id="NSFD01000063">
    <property type="protein sequence ID" value="PBA23545.1"/>
    <property type="molecule type" value="Genomic_DNA"/>
</dbReference>
<gene>
    <name evidence="1" type="ORF">CKJ66_28020</name>
</gene>
<protein>
    <submittedName>
        <fullName evidence="1">Uncharacterized protein</fullName>
    </submittedName>
</protein>
<dbReference type="RefSeq" id="WP_095795358.1">
    <property type="nucleotide sequence ID" value="NZ_NSFD01000063.1"/>
</dbReference>
<evidence type="ECO:0000313" key="2">
    <source>
        <dbReference type="Proteomes" id="UP000217768"/>
    </source>
</evidence>
<reference evidence="1 2" key="1">
    <citation type="submission" date="2017-08" db="EMBL/GenBank/DDBJ databases">
        <title>Phylogenetic analysis of Mycobacterium avium complex whole genomes.</title>
        <authorList>
            <person name="Caverly L.J."/>
            <person name="Spilker T."/>
            <person name="Lipuma J."/>
        </authorList>
    </citation>
    <scope>NUCLEOTIDE SEQUENCE [LARGE SCALE GENOMIC DNA]</scope>
    <source>
        <strain evidence="1 2">FLAC0165</strain>
    </source>
</reference>
<comment type="caution">
    <text evidence="1">The sequence shown here is derived from an EMBL/GenBank/DDBJ whole genome shotgun (WGS) entry which is preliminary data.</text>
</comment>
<dbReference type="Proteomes" id="UP000217768">
    <property type="component" value="Unassembled WGS sequence"/>
</dbReference>
<sequence>MGCSDQLGERFQIAVARAETAVADYLSQPDSTRRFIRASHRLDAALTLGLELVGAEHTPGPALVAQLRDQYGPPRNCMHGSMLV</sequence>
<accession>A0A2A2ZB21</accession>
<organism evidence="1 2">
    <name type="scientific">Mycobacterium avium</name>
    <dbReference type="NCBI Taxonomy" id="1764"/>
    <lineage>
        <taxon>Bacteria</taxon>
        <taxon>Bacillati</taxon>
        <taxon>Actinomycetota</taxon>
        <taxon>Actinomycetes</taxon>
        <taxon>Mycobacteriales</taxon>
        <taxon>Mycobacteriaceae</taxon>
        <taxon>Mycobacterium</taxon>
        <taxon>Mycobacterium avium complex (MAC)</taxon>
    </lineage>
</organism>
<proteinExistence type="predicted"/>
<name>A0A2A2ZB21_MYCAV</name>
<evidence type="ECO:0000313" key="1">
    <source>
        <dbReference type="EMBL" id="PBA23545.1"/>
    </source>
</evidence>